<feature type="transmembrane region" description="Helical" evidence="1">
    <location>
        <begin position="262"/>
        <end position="287"/>
    </location>
</feature>
<reference evidence="3" key="1">
    <citation type="journal article" date="2023" name="Commun. Biol.">
        <title>Genome analysis of Parmales, the sister group of diatoms, reveals the evolutionary specialization of diatoms from phago-mixotrophs to photoautotrophs.</title>
        <authorList>
            <person name="Ban H."/>
            <person name="Sato S."/>
            <person name="Yoshikawa S."/>
            <person name="Yamada K."/>
            <person name="Nakamura Y."/>
            <person name="Ichinomiya M."/>
            <person name="Sato N."/>
            <person name="Blanc-Mathieu R."/>
            <person name="Endo H."/>
            <person name="Kuwata A."/>
            <person name="Ogata H."/>
        </authorList>
    </citation>
    <scope>NUCLEOTIDE SEQUENCE [LARGE SCALE GENOMIC DNA]</scope>
</reference>
<dbReference type="EMBL" id="BLQM01000463">
    <property type="protein sequence ID" value="GMH91065.1"/>
    <property type="molecule type" value="Genomic_DNA"/>
</dbReference>
<evidence type="ECO:0000256" key="1">
    <source>
        <dbReference type="SAM" id="Phobius"/>
    </source>
</evidence>
<dbReference type="Proteomes" id="UP001162640">
    <property type="component" value="Unassembled WGS sequence"/>
</dbReference>
<gene>
    <name evidence="2" type="ORF">TL16_g11949</name>
</gene>
<protein>
    <submittedName>
        <fullName evidence="2">Uncharacterized protein</fullName>
    </submittedName>
</protein>
<evidence type="ECO:0000313" key="3">
    <source>
        <dbReference type="Proteomes" id="UP001162640"/>
    </source>
</evidence>
<comment type="caution">
    <text evidence="2">The sequence shown here is derived from an EMBL/GenBank/DDBJ whole genome shotgun (WGS) entry which is preliminary data.</text>
</comment>
<proteinExistence type="predicted"/>
<feature type="transmembrane region" description="Helical" evidence="1">
    <location>
        <begin position="201"/>
        <end position="221"/>
    </location>
</feature>
<keyword evidence="1" id="KW-0812">Transmembrane</keyword>
<keyword evidence="1" id="KW-0472">Membrane</keyword>
<keyword evidence="1" id="KW-1133">Transmembrane helix</keyword>
<sequence>MRELLVLHPWRRALLHGISLNKVKVAPTVTTALSDMKGIDTVNLAKVISTIILSTTEAHAAVDHWIAQNVALEEFEREYAWMRPFFSEIVQYNLNTSNFGLRLRLTGGTLLSTVDLVTDIYMTVQFFNTDGQERYGRTNAWLIALDAYRVGSGAEQEDHQLMNQLLEMTYTKVIETVFEAIPASIVQIYALILAPKKSMGALISILVSAATVAFTSSMISYDWDTSPAKSDFSPLFYGYVPDKALPRAACFVSMMTLSFAHVLLLTFSCALLTVMGPEWLIYFLGLYMGL</sequence>
<evidence type="ECO:0000313" key="2">
    <source>
        <dbReference type="EMBL" id="GMH91065.1"/>
    </source>
</evidence>
<dbReference type="AlphaFoldDB" id="A0A9W7BNB7"/>
<organism evidence="2 3">
    <name type="scientific">Triparma laevis f. inornata</name>
    <dbReference type="NCBI Taxonomy" id="1714386"/>
    <lineage>
        <taxon>Eukaryota</taxon>
        <taxon>Sar</taxon>
        <taxon>Stramenopiles</taxon>
        <taxon>Ochrophyta</taxon>
        <taxon>Bolidophyceae</taxon>
        <taxon>Parmales</taxon>
        <taxon>Triparmaceae</taxon>
        <taxon>Triparma</taxon>
    </lineage>
</organism>
<accession>A0A9W7BNB7</accession>
<name>A0A9W7BNB7_9STRA</name>